<organism evidence="1 2">
    <name type="scientific">Rhizophagus irregularis</name>
    <dbReference type="NCBI Taxonomy" id="588596"/>
    <lineage>
        <taxon>Eukaryota</taxon>
        <taxon>Fungi</taxon>
        <taxon>Fungi incertae sedis</taxon>
        <taxon>Mucoromycota</taxon>
        <taxon>Glomeromycotina</taxon>
        <taxon>Glomeromycetes</taxon>
        <taxon>Glomerales</taxon>
        <taxon>Glomeraceae</taxon>
        <taxon>Rhizophagus</taxon>
    </lineage>
</organism>
<accession>A0A2I1HI15</accession>
<dbReference type="Gene3D" id="3.80.10.10">
    <property type="entry name" value="Ribonuclease Inhibitor"/>
    <property type="match status" value="1"/>
</dbReference>
<dbReference type="VEuPathDB" id="FungiDB:FUN_010093"/>
<dbReference type="InterPro" id="IPR032675">
    <property type="entry name" value="LRR_dom_sf"/>
</dbReference>
<dbReference type="AlphaFoldDB" id="A0A2I1HI15"/>
<sequence length="469" mass="56177">MTELNDDVLFYIFQDLYYLITSNSNNEKKYKKSLYFCLFVNKHWCKIMVPILWSYPYKHVYKKESLLNINISHLSDNSIKFLKDESIIEANFQKQKLSFNYVKFCRYLNDIHEIFPIRSSLLKEEIYKLFISECSSIKSLSSEMVSDYPIYKYLGSNISLSNLSELRLVSSSNYNDFYHELAQICRSIEKIYIDLTRCDLPEITELIEMQKQIKYIYVKEYNNCEKINQALEKHANSIVLLNLTIYTKNGSFLYDLLLPKLINLQYLRINNMESECILEHVIYLSYHNLQILDLVKVSLDIAINIIQNTNGNLWKIKIRRSDYDHIKEYDQTIHQYCPNIKYVSLFITDDETLKELENIFIKCQHLVAIDILNSIGHEYENKLLNLFVDSAPLTLYKFHIDFITTDFDRESLKLFFTNWNRKGRKTLHLYHIYNSWHGKFVVKDIIELDYYNDDFWNHRITMLNDEKND</sequence>
<name>A0A2I1HI15_9GLOM</name>
<evidence type="ECO:0000313" key="1">
    <source>
        <dbReference type="EMBL" id="PKY58516.1"/>
    </source>
</evidence>
<dbReference type="SUPFAM" id="SSF52047">
    <property type="entry name" value="RNI-like"/>
    <property type="match status" value="1"/>
</dbReference>
<dbReference type="VEuPathDB" id="FungiDB:RhiirA1_465956"/>
<proteinExistence type="predicted"/>
<dbReference type="Proteomes" id="UP000234323">
    <property type="component" value="Unassembled WGS sequence"/>
</dbReference>
<evidence type="ECO:0008006" key="3">
    <source>
        <dbReference type="Google" id="ProtNLM"/>
    </source>
</evidence>
<reference evidence="1 2" key="1">
    <citation type="submission" date="2015-10" db="EMBL/GenBank/DDBJ databases">
        <title>Genome analyses suggest a sexual origin of heterokaryosis in a supposedly ancient asexual fungus.</title>
        <authorList>
            <person name="Ropars J."/>
            <person name="Sedzielewska K."/>
            <person name="Noel J."/>
            <person name="Charron P."/>
            <person name="Farinelli L."/>
            <person name="Marton T."/>
            <person name="Kruger M."/>
            <person name="Pelin A."/>
            <person name="Brachmann A."/>
            <person name="Corradi N."/>
        </authorList>
    </citation>
    <scope>NUCLEOTIDE SEQUENCE [LARGE SCALE GENOMIC DNA]</scope>
    <source>
        <strain evidence="1 2">A4</strain>
    </source>
</reference>
<gene>
    <name evidence="1" type="ORF">RhiirA4_480493</name>
</gene>
<keyword evidence="2" id="KW-1185">Reference proteome</keyword>
<protein>
    <recommendedName>
        <fullName evidence="3">F-box domain-containing protein</fullName>
    </recommendedName>
</protein>
<dbReference type="VEuPathDB" id="FungiDB:RhiirFUN_021943"/>
<comment type="caution">
    <text evidence="1">The sequence shown here is derived from an EMBL/GenBank/DDBJ whole genome shotgun (WGS) entry which is preliminary data.</text>
</comment>
<evidence type="ECO:0000313" key="2">
    <source>
        <dbReference type="Proteomes" id="UP000234323"/>
    </source>
</evidence>
<dbReference type="EMBL" id="LLXI01003051">
    <property type="protein sequence ID" value="PKY58516.1"/>
    <property type="molecule type" value="Genomic_DNA"/>
</dbReference>